<name>A0ABT7QZ21_9BACT</name>
<dbReference type="Gene3D" id="2.170.130.10">
    <property type="entry name" value="TonB-dependent receptor, plug domain"/>
    <property type="match status" value="1"/>
</dbReference>
<comment type="subcellular location">
    <subcellularLocation>
        <location evidence="1">Cell outer membrane</location>
    </subcellularLocation>
</comment>
<evidence type="ECO:0000256" key="1">
    <source>
        <dbReference type="ARBA" id="ARBA00004442"/>
    </source>
</evidence>
<dbReference type="Gene3D" id="2.40.170.20">
    <property type="entry name" value="TonB-dependent receptor, beta-barrel domain"/>
    <property type="match status" value="1"/>
</dbReference>
<dbReference type="InterPro" id="IPR012910">
    <property type="entry name" value="Plug_dom"/>
</dbReference>
<evidence type="ECO:0000256" key="2">
    <source>
        <dbReference type="ARBA" id="ARBA00023136"/>
    </source>
</evidence>
<dbReference type="InterPro" id="IPR008969">
    <property type="entry name" value="CarboxyPept-like_regulatory"/>
</dbReference>
<evidence type="ECO:0000259" key="5">
    <source>
        <dbReference type="Pfam" id="PF07715"/>
    </source>
</evidence>
<sequence>MKKLLHILLLVIVPLAAIASEGERGTLSVLLFSDGKPLVGNEVKIDGKLFFQTDKDGTVMVPLTTGRHQLEIVGKSESGQNLGYFKKPIEIKKNRNTEVIATLSKTGADSIDIDIPVAVAASEKRKDEIATGEGKLVGTILSSEGNTPIAGARIFVRGTSVDVRSDENGRFAATVPSGKSLSISVVHSAYSAQTIGGIVVKKDGVTSKSIKLTPASMELEEFVVLAPKIEGSLADVMQEEKKSSAVTNILGSEEMSKKGDSDAASALKRVTGVTLVDGKSIYVRGLGDRYSNIEMNSMPLPSPDPTKRVVPLDIFPSGVISSLKVQKSGTADIPASFGGGYVDIRTKDNISDDYIKVSMGLKANSYTGDNVIGYQGSSTDWTGFDNGYREISQDLLDLTDVVVGESPISFTTRYFLREDLSRFMQEYVGDRKYNLTNDPLPFGGSIGAEVSQHYDIDDENKITVFANYDYSQDHQYREEQLYKYAINQTIPDNPDAAPEDRIYSTLNDLPSNSGVALRSSSEYSQAGIFNVGYTFADVLNLKYTKLYTHTGLKGTKLSIGEFGSNQNEIFSYYDLEWEERTLQADQINGDFAYELFNKKNAFSFGLESAQAELNQPNNYRYIYVDDDGLDSGAPAYLQKTSNQFAKRLVSDDKVQAYYLKNKFFVDLFSEEDYIDIGYSSSNKKRKSKMNSLGIKINGDETEFTDDIDTIYDEYVRPDIWFDDRRFTLENYTQAKNYFDANVDESSLYLSTFLKPTSALDVLVGVRQVNVEQTTTSYYLYSRREHPGEDYDPSKNNTYQKYDRTLELNNELFPSASLKYSFNEENTLDAAYSKTYILPDLREASSGIYSHPYEIADVKGNPDLKNTIINSYDLKYSHYFSDTESIKLGLFYKKLDDPIEDTQESSSSLPIYSFQNSKSATIKGIEIDGRKRLDFLHRFLSDFYLSGNFTYADSKVTLSDDQKEKLSTDGRQLQGLSKTVLNVALSYEQNQRSFTLAYNKMGARIRKVGLKDFESGILAYPDYMEDPASLLDFIWIENFTNGLSLKLKLGNLLNEETVWYQQDQDHAYKTFKKGRDFKASVSFKY</sequence>
<evidence type="ECO:0000313" key="7">
    <source>
        <dbReference type="Proteomes" id="UP001169069"/>
    </source>
</evidence>
<keyword evidence="2" id="KW-0472">Membrane</keyword>
<evidence type="ECO:0000313" key="6">
    <source>
        <dbReference type="EMBL" id="MDM5271536.1"/>
    </source>
</evidence>
<feature type="domain" description="TonB-dependent receptor plug" evidence="5">
    <location>
        <begin position="241"/>
        <end position="331"/>
    </location>
</feature>
<dbReference type="Pfam" id="PF07715">
    <property type="entry name" value="Plug"/>
    <property type="match status" value="1"/>
</dbReference>
<dbReference type="RefSeq" id="WP_289413043.1">
    <property type="nucleotide sequence ID" value="NZ_JAQIBD010000001.1"/>
</dbReference>
<dbReference type="Gene3D" id="2.60.40.1120">
    <property type="entry name" value="Carboxypeptidase-like, regulatory domain"/>
    <property type="match status" value="1"/>
</dbReference>
<dbReference type="Pfam" id="PF13715">
    <property type="entry name" value="CarbopepD_reg_2"/>
    <property type="match status" value="1"/>
</dbReference>
<comment type="caution">
    <text evidence="6">The sequence shown here is derived from an EMBL/GenBank/DDBJ whole genome shotgun (WGS) entry which is preliminary data.</text>
</comment>
<accession>A0ABT7QZ21</accession>
<dbReference type="PANTHER" id="PTHR40980">
    <property type="entry name" value="PLUG DOMAIN-CONTAINING PROTEIN"/>
    <property type="match status" value="1"/>
</dbReference>
<protein>
    <submittedName>
        <fullName evidence="6">Carboxypeptidase-like regulatory domain-containing protein</fullName>
    </submittedName>
</protein>
<dbReference type="InterPro" id="IPR036942">
    <property type="entry name" value="Beta-barrel_TonB_sf"/>
</dbReference>
<evidence type="ECO:0000256" key="4">
    <source>
        <dbReference type="SAM" id="SignalP"/>
    </source>
</evidence>
<organism evidence="6 7">
    <name type="scientific">Sulfurovum zhangzhouensis</name>
    <dbReference type="NCBI Taxonomy" id="3019067"/>
    <lineage>
        <taxon>Bacteria</taxon>
        <taxon>Pseudomonadati</taxon>
        <taxon>Campylobacterota</taxon>
        <taxon>Epsilonproteobacteria</taxon>
        <taxon>Campylobacterales</taxon>
        <taxon>Sulfurovaceae</taxon>
        <taxon>Sulfurovum</taxon>
    </lineage>
</organism>
<dbReference type="SUPFAM" id="SSF56935">
    <property type="entry name" value="Porins"/>
    <property type="match status" value="1"/>
</dbReference>
<reference evidence="6" key="1">
    <citation type="submission" date="2023-01" db="EMBL/GenBank/DDBJ databases">
        <title>Sulfurovum sp. zt1-1 genome assembly.</title>
        <authorList>
            <person name="Wang J."/>
        </authorList>
    </citation>
    <scope>NUCLEOTIDE SEQUENCE</scope>
    <source>
        <strain evidence="6">Zt1-1</strain>
    </source>
</reference>
<proteinExistence type="predicted"/>
<dbReference type="SUPFAM" id="SSF49464">
    <property type="entry name" value="Carboxypeptidase regulatory domain-like"/>
    <property type="match status" value="1"/>
</dbReference>
<dbReference type="Proteomes" id="UP001169069">
    <property type="component" value="Unassembled WGS sequence"/>
</dbReference>
<evidence type="ECO:0000256" key="3">
    <source>
        <dbReference type="ARBA" id="ARBA00023237"/>
    </source>
</evidence>
<feature type="signal peptide" evidence="4">
    <location>
        <begin position="1"/>
        <end position="19"/>
    </location>
</feature>
<keyword evidence="7" id="KW-1185">Reference proteome</keyword>
<dbReference type="InterPro" id="IPR037066">
    <property type="entry name" value="Plug_dom_sf"/>
</dbReference>
<keyword evidence="3" id="KW-0998">Cell outer membrane</keyword>
<gene>
    <name evidence="6" type="ORF">PGH07_05065</name>
</gene>
<dbReference type="PANTHER" id="PTHR40980:SF5">
    <property type="entry name" value="TONB-DEPENDENT RECEPTOR"/>
    <property type="match status" value="1"/>
</dbReference>
<dbReference type="EMBL" id="JAQIBD010000001">
    <property type="protein sequence ID" value="MDM5271536.1"/>
    <property type="molecule type" value="Genomic_DNA"/>
</dbReference>
<feature type="chain" id="PRO_5045448510" evidence="4">
    <location>
        <begin position="20"/>
        <end position="1084"/>
    </location>
</feature>
<keyword evidence="4" id="KW-0732">Signal</keyword>